<dbReference type="InterPro" id="IPR015419">
    <property type="entry name" value="CTAG/Pcc1"/>
</dbReference>
<evidence type="ECO:0008006" key="9">
    <source>
        <dbReference type="Google" id="ProtNLM"/>
    </source>
</evidence>
<dbReference type="RefSeq" id="XP_034009405.1">
    <property type="nucleotide sequence ID" value="XM_034158819.1"/>
</dbReference>
<dbReference type="Gene3D" id="3.30.310.50">
    <property type="entry name" value="Alpha-D-phosphohexomutase, C-terminal domain"/>
    <property type="match status" value="1"/>
</dbReference>
<protein>
    <recommendedName>
        <fullName evidence="9">Transcription factor Pcc1</fullName>
    </recommendedName>
</protein>
<sequence>MSLDYKLELRVPFETARQAEIAYNSLIPDPVLKGNEININYSVDNNELVANFAGVSDKMIRVAISNTIDNIKVIIETMDAFDGKKDQTWSVEAKE</sequence>
<dbReference type="FunFam" id="3.30.310.50:FF:000005">
    <property type="entry name" value="L antigen family member 3"/>
    <property type="match status" value="1"/>
</dbReference>
<keyword evidence="5" id="KW-0819">tRNA processing</keyword>
<dbReference type="EMBL" id="SWFT01000165">
    <property type="protein sequence ID" value="KAA8896426.1"/>
    <property type="molecule type" value="Genomic_DNA"/>
</dbReference>
<dbReference type="GO" id="GO:0008033">
    <property type="term" value="P:tRNA processing"/>
    <property type="evidence" value="ECO:0007669"/>
    <property type="project" value="UniProtKB-KW"/>
</dbReference>
<accession>A0A642UG58</accession>
<dbReference type="Pfam" id="PF09341">
    <property type="entry name" value="Pcc1"/>
    <property type="match status" value="1"/>
</dbReference>
<comment type="similarity">
    <text evidence="3">Belongs to the CTAG/PCC1 family.</text>
</comment>
<comment type="caution">
    <text evidence="7">The sequence shown here is derived from an EMBL/GenBank/DDBJ whole genome shotgun (WGS) entry which is preliminary data.</text>
</comment>
<dbReference type="GO" id="GO:0070525">
    <property type="term" value="P:tRNA threonylcarbamoyladenosine metabolic process"/>
    <property type="evidence" value="ECO:0007669"/>
    <property type="project" value="TreeGrafter"/>
</dbReference>
<dbReference type="PANTHER" id="PTHR31283:SF5">
    <property type="entry name" value="EKC_KEOPS COMPLEX SUBUNIT LAGE3"/>
    <property type="match status" value="1"/>
</dbReference>
<evidence type="ECO:0000256" key="4">
    <source>
        <dbReference type="ARBA" id="ARBA00022490"/>
    </source>
</evidence>
<evidence type="ECO:0000256" key="6">
    <source>
        <dbReference type="ARBA" id="ARBA00023242"/>
    </source>
</evidence>
<dbReference type="OMA" id="KTIIECM"/>
<evidence type="ECO:0000256" key="3">
    <source>
        <dbReference type="ARBA" id="ARBA00007073"/>
    </source>
</evidence>
<gene>
    <name evidence="7" type="ORF">DIURU_005798</name>
</gene>
<dbReference type="OrthoDB" id="10025739at2759"/>
<evidence type="ECO:0000313" key="8">
    <source>
        <dbReference type="Proteomes" id="UP000449547"/>
    </source>
</evidence>
<dbReference type="GO" id="GO:0005634">
    <property type="term" value="C:nucleus"/>
    <property type="evidence" value="ECO:0007669"/>
    <property type="project" value="UniProtKB-SubCell"/>
</dbReference>
<organism evidence="7 8">
    <name type="scientific">Diutina rugosa</name>
    <name type="common">Yeast</name>
    <name type="synonym">Candida rugosa</name>
    <dbReference type="NCBI Taxonomy" id="5481"/>
    <lineage>
        <taxon>Eukaryota</taxon>
        <taxon>Fungi</taxon>
        <taxon>Dikarya</taxon>
        <taxon>Ascomycota</taxon>
        <taxon>Saccharomycotina</taxon>
        <taxon>Pichiomycetes</taxon>
        <taxon>Debaryomycetaceae</taxon>
        <taxon>Diutina</taxon>
    </lineage>
</organism>
<evidence type="ECO:0000256" key="5">
    <source>
        <dbReference type="ARBA" id="ARBA00022694"/>
    </source>
</evidence>
<evidence type="ECO:0000256" key="1">
    <source>
        <dbReference type="ARBA" id="ARBA00004123"/>
    </source>
</evidence>
<dbReference type="Proteomes" id="UP000449547">
    <property type="component" value="Unassembled WGS sequence"/>
</dbReference>
<dbReference type="PANTHER" id="PTHR31283">
    <property type="entry name" value="EKC/KEOPS COMPLEX SUBUNIT PCC1 FAMILY MEMBER"/>
    <property type="match status" value="1"/>
</dbReference>
<keyword evidence="6" id="KW-0539">Nucleus</keyword>
<keyword evidence="8" id="KW-1185">Reference proteome</keyword>
<evidence type="ECO:0000313" key="7">
    <source>
        <dbReference type="EMBL" id="KAA8896426.1"/>
    </source>
</evidence>
<dbReference type="GO" id="GO:0000408">
    <property type="term" value="C:EKC/KEOPS complex"/>
    <property type="evidence" value="ECO:0007669"/>
    <property type="project" value="TreeGrafter"/>
</dbReference>
<dbReference type="VEuPathDB" id="FungiDB:DIURU_005798"/>
<dbReference type="GO" id="GO:0005737">
    <property type="term" value="C:cytoplasm"/>
    <property type="evidence" value="ECO:0007669"/>
    <property type="project" value="UniProtKB-SubCell"/>
</dbReference>
<dbReference type="AlphaFoldDB" id="A0A642UG58"/>
<name>A0A642UG58_DIURU</name>
<dbReference type="GeneID" id="54784449"/>
<reference evidence="7 8" key="1">
    <citation type="submission" date="2019-07" db="EMBL/GenBank/DDBJ databases">
        <title>Genome assembly of two rare yeast pathogens: Diutina rugosa and Trichomonascus ciferrii.</title>
        <authorList>
            <person name="Mixao V."/>
            <person name="Saus E."/>
            <person name="Hansen A."/>
            <person name="Lass-Flor C."/>
            <person name="Gabaldon T."/>
        </authorList>
    </citation>
    <scope>NUCLEOTIDE SEQUENCE [LARGE SCALE GENOMIC DNA]</scope>
    <source>
        <strain evidence="7 8">CBS 613</strain>
    </source>
</reference>
<proteinExistence type="inferred from homology"/>
<evidence type="ECO:0000256" key="2">
    <source>
        <dbReference type="ARBA" id="ARBA00004496"/>
    </source>
</evidence>
<keyword evidence="4" id="KW-0963">Cytoplasm</keyword>
<comment type="subcellular location">
    <subcellularLocation>
        <location evidence="2">Cytoplasm</location>
    </subcellularLocation>
    <subcellularLocation>
        <location evidence="1">Nucleus</location>
    </subcellularLocation>
</comment>